<sequence>MSLHGSTTTPQLDQPLSQRPGGSRSAISLWGSTTTPLSDQPSSQRPGCSRSTVSLQGSTTTPLSDQRPGCSRSTVSLQGSTTTPLSDQQPSQQPGCSRSQSQLRELFPNLTDWQVSEISSSYPDLQEAASFAAEISEKNESKADKTLETLEDVFIYFENKFDSATQILRVHDKDIYSGVLSLYKDKSFDPLKKLRVIIENGPGIDAGGLTRHAFDTVFLTLRKSGHSRLFEGNRYSLLPICTASTALSQIFVFIGKIIGHALLHGIRVIQIPTVAYYYIITQDITHCLQYLDADDVSCEAIKYYVDEISDADERKLKELAENAELLQYIEESGERCTLTKETKQLVLQSLIVYDVLIKRRTSYEHIRKGLEIVGVLKTLQLYKDLCKPLLTYDARYDDVNPESMLRNITCSSQNLSHGPLLSKVIRRMSNKELKQLLKYATASDNLNVLKDQNLYVRVVPDAAGFFSSTCSMELTVPEALFENEEMLLNAFKSVIIPGEQSFNAS</sequence>
<dbReference type="InterPro" id="IPR000569">
    <property type="entry name" value="HECT_dom"/>
</dbReference>
<feature type="compositionally biased region" description="Polar residues" evidence="3">
    <location>
        <begin position="1"/>
        <end position="17"/>
    </location>
</feature>
<feature type="region of interest" description="Disordered" evidence="3">
    <location>
        <begin position="1"/>
        <end position="100"/>
    </location>
</feature>
<dbReference type="PROSITE" id="PS50237">
    <property type="entry name" value="HECT"/>
    <property type="match status" value="1"/>
</dbReference>
<dbReference type="GeneID" id="136806884"/>
<evidence type="ECO:0000259" key="4">
    <source>
        <dbReference type="PROSITE" id="PS50237"/>
    </source>
</evidence>
<evidence type="ECO:0000256" key="3">
    <source>
        <dbReference type="SAM" id="MobiDB-lite"/>
    </source>
</evidence>
<evidence type="ECO:0000256" key="2">
    <source>
        <dbReference type="PROSITE-ProRule" id="PRU00104"/>
    </source>
</evidence>
<dbReference type="InterPro" id="IPR035983">
    <property type="entry name" value="Hect_E3_ubiquitin_ligase"/>
</dbReference>
<organism evidence="5 6">
    <name type="scientific">Clytia hemisphaerica</name>
    <dbReference type="NCBI Taxonomy" id="252671"/>
    <lineage>
        <taxon>Eukaryota</taxon>
        <taxon>Metazoa</taxon>
        <taxon>Cnidaria</taxon>
        <taxon>Hydrozoa</taxon>
        <taxon>Hydroidolina</taxon>
        <taxon>Leptothecata</taxon>
        <taxon>Obeliida</taxon>
        <taxon>Clytiidae</taxon>
        <taxon>Clytia</taxon>
    </lineage>
</organism>
<dbReference type="EnsemblMetazoa" id="CLYHEMT017075.2">
    <property type="protein sequence ID" value="CLYHEMP017075.2"/>
    <property type="gene ID" value="CLYHEMG017075"/>
</dbReference>
<dbReference type="SUPFAM" id="SSF56204">
    <property type="entry name" value="Hect, E3 ligase catalytic domain"/>
    <property type="match status" value="1"/>
</dbReference>
<dbReference type="GO" id="GO:0004842">
    <property type="term" value="F:ubiquitin-protein transferase activity"/>
    <property type="evidence" value="ECO:0007669"/>
    <property type="project" value="InterPro"/>
</dbReference>
<dbReference type="Proteomes" id="UP000594262">
    <property type="component" value="Unplaced"/>
</dbReference>
<dbReference type="EnsemblMetazoa" id="CLYHEMT017075.1">
    <property type="protein sequence ID" value="CLYHEMP017075.1"/>
    <property type="gene ID" value="CLYHEMG017075"/>
</dbReference>
<keyword evidence="6" id="KW-1185">Reference proteome</keyword>
<accession>A0A7M5X397</accession>
<protein>
    <recommendedName>
        <fullName evidence="4">HECT domain-containing protein</fullName>
    </recommendedName>
</protein>
<dbReference type="OrthoDB" id="5958176at2759"/>
<proteinExistence type="predicted"/>
<feature type="compositionally biased region" description="Polar residues" evidence="3">
    <location>
        <begin position="30"/>
        <end position="64"/>
    </location>
</feature>
<name>A0A7M5X397_9CNID</name>
<dbReference type="Pfam" id="PF00632">
    <property type="entry name" value="HECT"/>
    <property type="match status" value="1"/>
</dbReference>
<evidence type="ECO:0000313" key="5">
    <source>
        <dbReference type="EnsemblMetazoa" id="CLYHEMP017075.1"/>
    </source>
</evidence>
<dbReference type="RefSeq" id="XP_066919573.1">
    <property type="nucleotide sequence ID" value="XM_067063472.1"/>
</dbReference>
<dbReference type="AlphaFoldDB" id="A0A7M5X397"/>
<comment type="caution">
    <text evidence="2">Lacks conserved residue(s) required for the propagation of feature annotation.</text>
</comment>
<feature type="compositionally biased region" description="Polar residues" evidence="3">
    <location>
        <begin position="71"/>
        <end position="100"/>
    </location>
</feature>
<evidence type="ECO:0000313" key="6">
    <source>
        <dbReference type="Proteomes" id="UP000594262"/>
    </source>
</evidence>
<evidence type="ECO:0000256" key="1">
    <source>
        <dbReference type="ARBA" id="ARBA00022786"/>
    </source>
</evidence>
<feature type="domain" description="HECT" evidence="4">
    <location>
        <begin position="186"/>
        <end position="448"/>
    </location>
</feature>
<dbReference type="Gene3D" id="3.90.1750.10">
    <property type="entry name" value="Hect, E3 ligase catalytic domains"/>
    <property type="match status" value="1"/>
</dbReference>
<dbReference type="SMART" id="SM00119">
    <property type="entry name" value="HECTc"/>
    <property type="match status" value="1"/>
</dbReference>
<reference evidence="5" key="1">
    <citation type="submission" date="2021-01" db="UniProtKB">
        <authorList>
            <consortium name="EnsemblMetazoa"/>
        </authorList>
    </citation>
    <scope>IDENTIFICATION</scope>
</reference>
<keyword evidence="1 2" id="KW-0833">Ubl conjugation pathway</keyword>